<dbReference type="PANTHER" id="PTHR11552:SF147">
    <property type="entry name" value="CHOLINE DEHYDROGENASE, MITOCHONDRIAL"/>
    <property type="match status" value="1"/>
</dbReference>
<gene>
    <name evidence="11" type="ORF">GE061_008248</name>
</gene>
<dbReference type="EMBL" id="WIXP02000016">
    <property type="protein sequence ID" value="KAF6198500.1"/>
    <property type="molecule type" value="Genomic_DNA"/>
</dbReference>
<dbReference type="Proteomes" id="UP000466442">
    <property type="component" value="Linkage Group LG16"/>
</dbReference>
<dbReference type="Gene3D" id="3.50.50.60">
    <property type="entry name" value="FAD/NAD(P)-binding domain"/>
    <property type="match status" value="1"/>
</dbReference>
<dbReference type="InterPro" id="IPR012132">
    <property type="entry name" value="GMC_OxRdtase"/>
</dbReference>
<proteinExistence type="inferred from homology"/>
<name>A0A8S9WNE7_APOLU</name>
<evidence type="ECO:0000256" key="1">
    <source>
        <dbReference type="ARBA" id="ARBA00001974"/>
    </source>
</evidence>
<dbReference type="Pfam" id="PF05199">
    <property type="entry name" value="GMC_oxred_C"/>
    <property type="match status" value="1"/>
</dbReference>
<evidence type="ECO:0000313" key="12">
    <source>
        <dbReference type="Proteomes" id="UP000466442"/>
    </source>
</evidence>
<keyword evidence="12" id="KW-1185">Reference proteome</keyword>
<evidence type="ECO:0000256" key="4">
    <source>
        <dbReference type="ARBA" id="ARBA00022630"/>
    </source>
</evidence>
<feature type="domain" description="Glucose-methanol-choline oxidoreductase N-terminal" evidence="10">
    <location>
        <begin position="419"/>
        <end position="433"/>
    </location>
</feature>
<evidence type="ECO:0000256" key="3">
    <source>
        <dbReference type="ARBA" id="ARBA00010790"/>
    </source>
</evidence>
<sequence>MSHDFPQNSPAPTPSRANYGFALYLAMSSGFIAYCCWAVDMDNVMLSKLGITYLPQIYWAVALPVHFLVTLALIGFVIYPGLNLMCNRDLDEQQEFPDIAPLYGPTSVPPLCNISMVELVPTRRKSSKAMNYEDFLVVVSALSYYLHKSTVDDVFPDTQAKDLLDEYDFIIVGAGTAGCVVASRLSEISDWKILLIEAGGEETVESQIPLPTWKIWNGSDLLWNYRTTPQKTCLDKGGTCYWPRGKIMGGSGSINSMIYFRGNPRDYDDWAAMGATGWSYKEVLPYFKVSENNRAETLTEGEFHGHGGLQTISSIPYRTKFIDHYIEAAKESGIEEQDLNGHNSLGIMRIQTFTADGSRLSTNRAFLRPFRHRRNLHVTKNTFANKIIFKKDVAEAVDITKGHHRLRIRAKKEIIVSGGTVNSPQLLMLSGVGPKEHLRSLGIPVVKDVPVGENLQDHLNSPLAFNSDGYGISKSEWQNIDSILAYEKNNSGLLTLPTGNEALVSLATNYTDPQYPDVDITVAPAYVNTFGDEYSIWECESTYLRPLSRGSVRLKSKDPRESPLIDPNYLSDSEGVDIKVQLAGIKKAYQISQASAMQQTKSQLLGRAFPLCEDKGFKIPSDEYFMCIIINYSHTSFHPVGTNKMGSLEDSTTVVGPNLKVKGLPNLRVIDASVMPQITSSNTNAPTLMIGEKGADIIKAEYGRPTLVHP</sequence>
<keyword evidence="6" id="KW-0274">FAD</keyword>
<dbReference type="Pfam" id="PF00732">
    <property type="entry name" value="GMC_oxred_N"/>
    <property type="match status" value="1"/>
</dbReference>
<keyword evidence="5 9" id="KW-0812">Transmembrane</keyword>
<evidence type="ECO:0000256" key="9">
    <source>
        <dbReference type="SAM" id="Phobius"/>
    </source>
</evidence>
<dbReference type="InterPro" id="IPR013717">
    <property type="entry name" value="PIG-P"/>
</dbReference>
<comment type="cofactor">
    <cofactor evidence="1">
        <name>FAD</name>
        <dbReference type="ChEBI" id="CHEBI:57692"/>
    </cofactor>
</comment>
<dbReference type="SUPFAM" id="SSF54373">
    <property type="entry name" value="FAD-linked reductases, C-terminal domain"/>
    <property type="match status" value="1"/>
</dbReference>
<keyword evidence="8 9" id="KW-0472">Membrane</keyword>
<keyword evidence="4" id="KW-0285">Flavoprotein</keyword>
<dbReference type="Gene3D" id="3.30.560.10">
    <property type="entry name" value="Glucose Oxidase, domain 3"/>
    <property type="match status" value="1"/>
</dbReference>
<evidence type="ECO:0000259" key="10">
    <source>
        <dbReference type="PROSITE" id="PS00624"/>
    </source>
</evidence>
<dbReference type="PANTHER" id="PTHR11552">
    <property type="entry name" value="GLUCOSE-METHANOL-CHOLINE GMC OXIDOREDUCTASE"/>
    <property type="match status" value="1"/>
</dbReference>
<evidence type="ECO:0000256" key="6">
    <source>
        <dbReference type="ARBA" id="ARBA00022827"/>
    </source>
</evidence>
<dbReference type="Pfam" id="PF08510">
    <property type="entry name" value="PIG-P"/>
    <property type="match status" value="1"/>
</dbReference>
<organism evidence="11 12">
    <name type="scientific">Apolygus lucorum</name>
    <name type="common">Small green plant bug</name>
    <name type="synonym">Lygocoris lucorum</name>
    <dbReference type="NCBI Taxonomy" id="248454"/>
    <lineage>
        <taxon>Eukaryota</taxon>
        <taxon>Metazoa</taxon>
        <taxon>Ecdysozoa</taxon>
        <taxon>Arthropoda</taxon>
        <taxon>Hexapoda</taxon>
        <taxon>Insecta</taxon>
        <taxon>Pterygota</taxon>
        <taxon>Neoptera</taxon>
        <taxon>Paraneoptera</taxon>
        <taxon>Hemiptera</taxon>
        <taxon>Heteroptera</taxon>
        <taxon>Panheteroptera</taxon>
        <taxon>Cimicomorpha</taxon>
        <taxon>Miridae</taxon>
        <taxon>Mirini</taxon>
        <taxon>Apolygus</taxon>
    </lineage>
</organism>
<dbReference type="PROSITE" id="PS00624">
    <property type="entry name" value="GMC_OXRED_2"/>
    <property type="match status" value="1"/>
</dbReference>
<comment type="caution">
    <text evidence="11">The sequence shown here is derived from an EMBL/GenBank/DDBJ whole genome shotgun (WGS) entry which is preliminary data.</text>
</comment>
<accession>A0A8S9WNE7</accession>
<evidence type="ECO:0000256" key="7">
    <source>
        <dbReference type="ARBA" id="ARBA00022989"/>
    </source>
</evidence>
<reference evidence="11" key="1">
    <citation type="journal article" date="2021" name="Mol. Ecol. Resour.">
        <title>Apolygus lucorum genome provides insights into omnivorousness and mesophyll feeding.</title>
        <authorList>
            <person name="Liu Y."/>
            <person name="Liu H."/>
            <person name="Wang H."/>
            <person name="Huang T."/>
            <person name="Liu B."/>
            <person name="Yang B."/>
            <person name="Yin L."/>
            <person name="Li B."/>
            <person name="Zhang Y."/>
            <person name="Zhang S."/>
            <person name="Jiang F."/>
            <person name="Zhang X."/>
            <person name="Ren Y."/>
            <person name="Wang B."/>
            <person name="Wang S."/>
            <person name="Lu Y."/>
            <person name="Wu K."/>
            <person name="Fan W."/>
            <person name="Wang G."/>
        </authorList>
    </citation>
    <scope>NUCLEOTIDE SEQUENCE</scope>
    <source>
        <strain evidence="11">12Hb</strain>
    </source>
</reference>
<protein>
    <recommendedName>
        <fullName evidence="10">Glucose-methanol-choline oxidoreductase N-terminal domain-containing protein</fullName>
    </recommendedName>
</protein>
<dbReference type="OrthoDB" id="269227at2759"/>
<evidence type="ECO:0000256" key="8">
    <source>
        <dbReference type="ARBA" id="ARBA00023136"/>
    </source>
</evidence>
<evidence type="ECO:0000256" key="5">
    <source>
        <dbReference type="ARBA" id="ARBA00022692"/>
    </source>
</evidence>
<keyword evidence="7 9" id="KW-1133">Transmembrane helix</keyword>
<dbReference type="SUPFAM" id="SSF51905">
    <property type="entry name" value="FAD/NAD(P)-binding domain"/>
    <property type="match status" value="1"/>
</dbReference>
<evidence type="ECO:0000256" key="2">
    <source>
        <dbReference type="ARBA" id="ARBA00004141"/>
    </source>
</evidence>
<dbReference type="GO" id="GO:0050660">
    <property type="term" value="F:flavin adenine dinucleotide binding"/>
    <property type="evidence" value="ECO:0007669"/>
    <property type="project" value="InterPro"/>
</dbReference>
<dbReference type="GO" id="GO:0016614">
    <property type="term" value="F:oxidoreductase activity, acting on CH-OH group of donors"/>
    <property type="evidence" value="ECO:0007669"/>
    <property type="project" value="InterPro"/>
</dbReference>
<dbReference type="InterPro" id="IPR000172">
    <property type="entry name" value="GMC_OxRdtase_N"/>
</dbReference>
<evidence type="ECO:0000313" key="11">
    <source>
        <dbReference type="EMBL" id="KAF6198500.1"/>
    </source>
</evidence>
<feature type="transmembrane region" description="Helical" evidence="9">
    <location>
        <begin position="57"/>
        <end position="79"/>
    </location>
</feature>
<dbReference type="GO" id="GO:0016020">
    <property type="term" value="C:membrane"/>
    <property type="evidence" value="ECO:0007669"/>
    <property type="project" value="UniProtKB-SubCell"/>
</dbReference>
<comment type="subcellular location">
    <subcellularLocation>
        <location evidence="2">Membrane</location>
        <topology evidence="2">Multi-pass membrane protein</topology>
    </subcellularLocation>
</comment>
<feature type="transmembrane region" description="Helical" evidence="9">
    <location>
        <begin position="20"/>
        <end position="37"/>
    </location>
</feature>
<comment type="similarity">
    <text evidence="3">Belongs to the GMC oxidoreductase family.</text>
</comment>
<dbReference type="AlphaFoldDB" id="A0A8S9WNE7"/>
<dbReference type="InterPro" id="IPR007867">
    <property type="entry name" value="GMC_OxRtase_C"/>
</dbReference>
<dbReference type="InterPro" id="IPR036188">
    <property type="entry name" value="FAD/NAD-bd_sf"/>
</dbReference>